<proteinExistence type="predicted"/>
<reference evidence="1 2" key="1">
    <citation type="submission" date="2019-03" db="EMBL/GenBank/DDBJ databases">
        <title>First draft genome of Liparis tanakae, snailfish: a comprehensive survey of snailfish specific genes.</title>
        <authorList>
            <person name="Kim W."/>
            <person name="Song I."/>
            <person name="Jeong J.-H."/>
            <person name="Kim D."/>
            <person name="Kim S."/>
            <person name="Ryu S."/>
            <person name="Song J.Y."/>
            <person name="Lee S.K."/>
        </authorList>
    </citation>
    <scope>NUCLEOTIDE SEQUENCE [LARGE SCALE GENOMIC DNA]</scope>
    <source>
        <tissue evidence="1">Muscle</tissue>
    </source>
</reference>
<protein>
    <submittedName>
        <fullName evidence="1">Uncharacterized protein</fullName>
    </submittedName>
</protein>
<gene>
    <name evidence="1" type="ORF">EYF80_025004</name>
</gene>
<dbReference type="AlphaFoldDB" id="A0A4Z2HG21"/>
<accession>A0A4Z2HG21</accession>
<dbReference type="EMBL" id="SRLO01000246">
    <property type="protein sequence ID" value="TNN64809.1"/>
    <property type="molecule type" value="Genomic_DNA"/>
</dbReference>
<name>A0A4Z2HG21_9TELE</name>
<keyword evidence="2" id="KW-1185">Reference proteome</keyword>
<comment type="caution">
    <text evidence="1">The sequence shown here is derived from an EMBL/GenBank/DDBJ whole genome shotgun (WGS) entry which is preliminary data.</text>
</comment>
<sequence length="83" mass="9493">MSGYFRERWPCCRLTDRPAYNKNTSREIKRHAALSHLQHAQSQRMKRHTSKEGGGKTLVVRLISLISFSCAAAFPACTAEWEL</sequence>
<dbReference type="Proteomes" id="UP000314294">
    <property type="component" value="Unassembled WGS sequence"/>
</dbReference>
<organism evidence="1 2">
    <name type="scientific">Liparis tanakae</name>
    <name type="common">Tanaka's snailfish</name>
    <dbReference type="NCBI Taxonomy" id="230148"/>
    <lineage>
        <taxon>Eukaryota</taxon>
        <taxon>Metazoa</taxon>
        <taxon>Chordata</taxon>
        <taxon>Craniata</taxon>
        <taxon>Vertebrata</taxon>
        <taxon>Euteleostomi</taxon>
        <taxon>Actinopterygii</taxon>
        <taxon>Neopterygii</taxon>
        <taxon>Teleostei</taxon>
        <taxon>Neoteleostei</taxon>
        <taxon>Acanthomorphata</taxon>
        <taxon>Eupercaria</taxon>
        <taxon>Perciformes</taxon>
        <taxon>Cottioidei</taxon>
        <taxon>Cottales</taxon>
        <taxon>Liparidae</taxon>
        <taxon>Liparis</taxon>
    </lineage>
</organism>
<evidence type="ECO:0000313" key="2">
    <source>
        <dbReference type="Proteomes" id="UP000314294"/>
    </source>
</evidence>
<evidence type="ECO:0000313" key="1">
    <source>
        <dbReference type="EMBL" id="TNN64809.1"/>
    </source>
</evidence>